<evidence type="ECO:0000256" key="1">
    <source>
        <dbReference type="SAM" id="MobiDB-lite"/>
    </source>
</evidence>
<dbReference type="EMBL" id="LT629692">
    <property type="protein sequence ID" value="SDH35015.1"/>
    <property type="molecule type" value="Genomic_DNA"/>
</dbReference>
<dbReference type="RefSeq" id="WP_091491494.1">
    <property type="nucleotide sequence ID" value="NZ_LT629692.1"/>
</dbReference>
<dbReference type="OrthoDB" id="4715924at2"/>
<evidence type="ECO:0000313" key="4">
    <source>
        <dbReference type="Proteomes" id="UP000199009"/>
    </source>
</evidence>
<organism evidence="3 4">
    <name type="scientific">Microbacterium pygmaeum</name>
    <dbReference type="NCBI Taxonomy" id="370764"/>
    <lineage>
        <taxon>Bacteria</taxon>
        <taxon>Bacillati</taxon>
        <taxon>Actinomycetota</taxon>
        <taxon>Actinomycetes</taxon>
        <taxon>Micrococcales</taxon>
        <taxon>Microbacteriaceae</taxon>
        <taxon>Microbacterium</taxon>
    </lineage>
</organism>
<evidence type="ECO:0000256" key="2">
    <source>
        <dbReference type="SAM" id="Phobius"/>
    </source>
</evidence>
<feature type="transmembrane region" description="Helical" evidence="2">
    <location>
        <begin position="240"/>
        <end position="263"/>
    </location>
</feature>
<proteinExistence type="predicted"/>
<feature type="compositionally biased region" description="Acidic residues" evidence="1">
    <location>
        <begin position="161"/>
        <end position="171"/>
    </location>
</feature>
<keyword evidence="2" id="KW-1133">Transmembrane helix</keyword>
<evidence type="ECO:0000313" key="3">
    <source>
        <dbReference type="EMBL" id="SDH35015.1"/>
    </source>
</evidence>
<name>A0A1G8BP61_9MICO</name>
<feature type="transmembrane region" description="Helical" evidence="2">
    <location>
        <begin position="30"/>
        <end position="60"/>
    </location>
</feature>
<feature type="compositionally biased region" description="Low complexity" evidence="1">
    <location>
        <begin position="150"/>
        <end position="160"/>
    </location>
</feature>
<feature type="region of interest" description="Disordered" evidence="1">
    <location>
        <begin position="150"/>
        <end position="175"/>
    </location>
</feature>
<protein>
    <submittedName>
        <fullName evidence="3">Uncharacterized protein</fullName>
    </submittedName>
</protein>
<feature type="transmembrane region" description="Helical" evidence="2">
    <location>
        <begin position="72"/>
        <end position="93"/>
    </location>
</feature>
<dbReference type="AlphaFoldDB" id="A0A1G8BP61"/>
<gene>
    <name evidence="3" type="ORF">SAMN04489810_2866</name>
</gene>
<keyword evidence="4" id="KW-1185">Reference proteome</keyword>
<dbReference type="STRING" id="370764.SAMN04489810_2866"/>
<accession>A0A1G8BP61</accession>
<feature type="transmembrane region" description="Helical" evidence="2">
    <location>
        <begin position="199"/>
        <end position="220"/>
    </location>
</feature>
<dbReference type="Proteomes" id="UP000199009">
    <property type="component" value="Chromosome I"/>
</dbReference>
<reference evidence="3 4" key="1">
    <citation type="submission" date="2016-10" db="EMBL/GenBank/DDBJ databases">
        <authorList>
            <person name="de Groot N.N."/>
        </authorList>
    </citation>
    <scope>NUCLEOTIDE SEQUENCE [LARGE SCALE GENOMIC DNA]</scope>
    <source>
        <strain evidence="3 4">DSM 23142</strain>
    </source>
</reference>
<keyword evidence="2" id="KW-0472">Membrane</keyword>
<sequence>MIVAGLILLSVGSADLIRQFVPPARRWIGLLVAAVAILALGAFSDAILAALLSVGLAAAWMWLMPSGAPARAAFWPAAALAALCAGLVALLGARTAPGLIGGVWHLPSPIGDVPFDLAVLAVGTVALLLESANVIVRAALDVEMPAPFARTTAPAPPTDAADADSGGDDGDDAGRRDAVPLAIEPELKGGRLIGPLERVIVFAMMLSGAYVLVAAVFAAKGIVRFPEISRDDGSGSRAEYFLVGSMVSWGLALAGALLVWWAAAA</sequence>
<keyword evidence="2" id="KW-0812">Transmembrane</keyword>